<dbReference type="KEGG" id="dth:DICTH_0208"/>
<sequence length="399" mass="46073">MTSKVGITACILAKNEEKVISNCLKSIVNYVDEIILVDNGSNDKTVEIAKDFGSKIINAESFTFDSARNLYIEAASYPWIFVIDADEVITPEGGLELRKLVREVSDNIMAFYLPHLNYFGEGKWANFLMCRLFRKHPQIKYNDRPIHASVVPSIKALNGAFARGSVLLHHFDLLYCEEKSLSKRFRNINLLESEIAKNPQDHNLHYYLGLEYWALDRLDEAEREFKLAISLDHNRSPLAQFFLAQLYLSMNEIEKSETIVENLLSFDIGIKDKIYTLLAEISLKRQELDKALSFTKEALLYDPMSPNLNLNFASLLERFDPISAIRHLQIALKYNPFLLNSIIYKEIKVANIYKIQKSGTFLSSTKTIFDHMINCWERIGDYEKAQEWRKKKINITYAT</sequence>
<dbReference type="CDD" id="cd02511">
    <property type="entry name" value="Beta4Glucosyltransferase"/>
    <property type="match status" value="1"/>
</dbReference>
<feature type="repeat" description="TPR" evidence="2">
    <location>
        <begin position="272"/>
        <end position="305"/>
    </location>
</feature>
<proteinExistence type="inferred from homology"/>
<dbReference type="SUPFAM" id="SSF53448">
    <property type="entry name" value="Nucleotide-diphospho-sugar transferases"/>
    <property type="match status" value="1"/>
</dbReference>
<dbReference type="RefSeq" id="WP_012547251.1">
    <property type="nucleotide sequence ID" value="NC_011297.1"/>
</dbReference>
<dbReference type="InterPro" id="IPR001173">
    <property type="entry name" value="Glyco_trans_2-like"/>
</dbReference>
<dbReference type="Gene3D" id="3.90.550.10">
    <property type="entry name" value="Spore Coat Polysaccharide Biosynthesis Protein SpsA, Chain A"/>
    <property type="match status" value="1"/>
</dbReference>
<dbReference type="HOGENOM" id="CLU_690248_0_0_0"/>
<dbReference type="PANTHER" id="PTHR43630">
    <property type="entry name" value="POLY-BETA-1,6-N-ACETYL-D-GLUCOSAMINE SYNTHASE"/>
    <property type="match status" value="1"/>
</dbReference>
<dbReference type="InterPro" id="IPR029044">
    <property type="entry name" value="Nucleotide-diphossugar_trans"/>
</dbReference>
<dbReference type="PANTHER" id="PTHR43630:SF2">
    <property type="entry name" value="GLYCOSYLTRANSFERASE"/>
    <property type="match status" value="1"/>
</dbReference>
<dbReference type="InterPro" id="IPR019734">
    <property type="entry name" value="TPR_rpt"/>
</dbReference>
<dbReference type="InterPro" id="IPR011990">
    <property type="entry name" value="TPR-like_helical_dom_sf"/>
</dbReference>
<dbReference type="GO" id="GO:0016740">
    <property type="term" value="F:transferase activity"/>
    <property type="evidence" value="ECO:0007669"/>
    <property type="project" value="UniProtKB-KW"/>
</dbReference>
<evidence type="ECO:0000256" key="2">
    <source>
        <dbReference type="PROSITE-ProRule" id="PRU00339"/>
    </source>
</evidence>
<evidence type="ECO:0000313" key="5">
    <source>
        <dbReference type="Proteomes" id="UP000001733"/>
    </source>
</evidence>
<evidence type="ECO:0000256" key="1">
    <source>
        <dbReference type="ARBA" id="ARBA00038494"/>
    </source>
</evidence>
<reference evidence="4 5" key="1">
    <citation type="journal article" date="2014" name="Genome Announc.">
        <title>Complete Genome Sequence of the Extreme Thermophile Dictyoglomus thermophilum H-6-12.</title>
        <authorList>
            <person name="Coil D.A."/>
            <person name="Badger J.H."/>
            <person name="Forberger H.C."/>
            <person name="Riggs F."/>
            <person name="Madupu R."/>
            <person name="Fedorova N."/>
            <person name="Ward N."/>
            <person name="Robb F.T."/>
            <person name="Eisen J.A."/>
        </authorList>
    </citation>
    <scope>NUCLEOTIDE SEQUENCE [LARGE SCALE GENOMIC DNA]</scope>
    <source>
        <strain evidence="5">ATCC 35947 / DSM 3960 / H-6-12</strain>
    </source>
</reference>
<accession>B5YBY3</accession>
<dbReference type="Gene3D" id="1.25.40.10">
    <property type="entry name" value="Tetratricopeptide repeat domain"/>
    <property type="match status" value="2"/>
</dbReference>
<keyword evidence="2" id="KW-0802">TPR repeat</keyword>
<keyword evidence="5" id="KW-1185">Reference proteome</keyword>
<dbReference type="AlphaFoldDB" id="B5YBY3"/>
<feature type="domain" description="Glycosyltransferase 2-like" evidence="3">
    <location>
        <begin position="9"/>
        <end position="125"/>
    </location>
</feature>
<dbReference type="PaxDb" id="309799-DICTH_0208"/>
<dbReference type="STRING" id="309799.DICTH_0208"/>
<dbReference type="eggNOG" id="COG0463">
    <property type="taxonomic scope" value="Bacteria"/>
</dbReference>
<organism evidence="4 5">
    <name type="scientific">Dictyoglomus thermophilum (strain ATCC 35947 / DSM 3960 / H-6-12)</name>
    <dbReference type="NCBI Taxonomy" id="309799"/>
    <lineage>
        <taxon>Bacteria</taxon>
        <taxon>Pseudomonadati</taxon>
        <taxon>Dictyoglomota</taxon>
        <taxon>Dictyoglomia</taxon>
        <taxon>Dictyoglomales</taxon>
        <taxon>Dictyoglomaceae</taxon>
        <taxon>Dictyoglomus</taxon>
    </lineage>
</organism>
<dbReference type="Pfam" id="PF13181">
    <property type="entry name" value="TPR_8"/>
    <property type="match status" value="1"/>
</dbReference>
<name>B5YBY3_DICT6</name>
<protein>
    <submittedName>
        <fullName evidence="4">Glycosyltransferases involved in cell wall biogenesis, putative</fullName>
    </submittedName>
</protein>
<dbReference type="PROSITE" id="PS50005">
    <property type="entry name" value="TPR"/>
    <property type="match status" value="2"/>
</dbReference>
<evidence type="ECO:0000259" key="3">
    <source>
        <dbReference type="Pfam" id="PF00535"/>
    </source>
</evidence>
<dbReference type="SUPFAM" id="SSF48452">
    <property type="entry name" value="TPR-like"/>
    <property type="match status" value="1"/>
</dbReference>
<dbReference type="Pfam" id="PF00535">
    <property type="entry name" value="Glycos_transf_2"/>
    <property type="match status" value="1"/>
</dbReference>
<dbReference type="OrthoDB" id="9815923at2"/>
<dbReference type="CAZy" id="GT2">
    <property type="family name" value="Glycosyltransferase Family 2"/>
</dbReference>
<dbReference type="SMART" id="SM00028">
    <property type="entry name" value="TPR"/>
    <property type="match status" value="3"/>
</dbReference>
<dbReference type="Proteomes" id="UP000001733">
    <property type="component" value="Chromosome"/>
</dbReference>
<dbReference type="EMBL" id="CP001146">
    <property type="protein sequence ID" value="ACI18619.1"/>
    <property type="molecule type" value="Genomic_DNA"/>
</dbReference>
<evidence type="ECO:0000313" key="4">
    <source>
        <dbReference type="EMBL" id="ACI18619.1"/>
    </source>
</evidence>
<gene>
    <name evidence="4" type="ordered locus">DICTH_0208</name>
</gene>
<feature type="repeat" description="TPR" evidence="2">
    <location>
        <begin position="202"/>
        <end position="235"/>
    </location>
</feature>
<dbReference type="eggNOG" id="COG0457">
    <property type="taxonomic scope" value="Bacteria"/>
</dbReference>
<comment type="similarity">
    <text evidence="1">Belongs to the glycosyltransferase 2 family. WaaE/KdtX subfamily.</text>
</comment>